<dbReference type="Pfam" id="PF10053">
    <property type="entry name" value="DUF2290"/>
    <property type="match status" value="1"/>
</dbReference>
<dbReference type="Proteomes" id="UP000269001">
    <property type="component" value="Unassembled WGS sequence"/>
</dbReference>
<dbReference type="EMBL" id="RAXU01000007">
    <property type="protein sequence ID" value="RKG34250.1"/>
    <property type="molecule type" value="Genomic_DNA"/>
</dbReference>
<proteinExistence type="predicted"/>
<name>A0A3A8EU65_9GAMM</name>
<sequence>MIVESINLKVIENSIREIQDTLKADIIGNNICRVGDSVTWNDYQTGIIKNTYYPIEYQSIIDRKQYSLLLSDLSALQFYYNFNRDGKLISARLALYPNPDLTLPVENVNELQNLQYRDLMYDHMFSIMDIMSDLEARDCLFPTNTSHIRFDYDGEAKSHSTSHFQISGINDFRIDTNFILLPKTFLLLCENLMDIDLSLLINLNEEHHFSDFTDKNRNKWHFRYLQSH</sequence>
<dbReference type="InterPro" id="IPR018742">
    <property type="entry name" value="DUF2290"/>
</dbReference>
<organism evidence="1 2">
    <name type="scientific">Acinetobacter guerrae</name>
    <dbReference type="NCBI Taxonomy" id="1843371"/>
    <lineage>
        <taxon>Bacteria</taxon>
        <taxon>Pseudomonadati</taxon>
        <taxon>Pseudomonadota</taxon>
        <taxon>Gammaproteobacteria</taxon>
        <taxon>Moraxellales</taxon>
        <taxon>Moraxellaceae</taxon>
        <taxon>Acinetobacter</taxon>
    </lineage>
</organism>
<evidence type="ECO:0000313" key="2">
    <source>
        <dbReference type="Proteomes" id="UP000269001"/>
    </source>
</evidence>
<reference evidence="1 2" key="1">
    <citation type="submission" date="2018-09" db="EMBL/GenBank/DDBJ databases">
        <title>The draft genome of Acinetobacter spp. strains.</title>
        <authorList>
            <person name="Qin J."/>
            <person name="Feng Y."/>
            <person name="Zong Z."/>
        </authorList>
    </citation>
    <scope>NUCLEOTIDE SEQUENCE [LARGE SCALE GENOMIC DNA]</scope>
    <source>
        <strain evidence="1 2">WCHAc060096</strain>
    </source>
</reference>
<keyword evidence="2" id="KW-1185">Reference proteome</keyword>
<gene>
    <name evidence="1" type="ORF">D7V21_07570</name>
</gene>
<accession>A0A3A8EU65</accession>
<comment type="caution">
    <text evidence="1">The sequence shown here is derived from an EMBL/GenBank/DDBJ whole genome shotgun (WGS) entry which is preliminary data.</text>
</comment>
<protein>
    <submittedName>
        <fullName evidence="1">DUF2290 domain-containing protein</fullName>
    </submittedName>
</protein>
<evidence type="ECO:0000313" key="1">
    <source>
        <dbReference type="EMBL" id="RKG34250.1"/>
    </source>
</evidence>
<dbReference type="AlphaFoldDB" id="A0A3A8EU65"/>